<dbReference type="EMBL" id="UINC01077963">
    <property type="protein sequence ID" value="SVC18575.1"/>
    <property type="molecule type" value="Genomic_DNA"/>
</dbReference>
<evidence type="ECO:0000313" key="1">
    <source>
        <dbReference type="EMBL" id="SVC18575.1"/>
    </source>
</evidence>
<dbReference type="AlphaFoldDB" id="A0A382K419"/>
<sequence>MAAYDLCGNTLWQVQANTNWDYPGHYFWNWTSYGYIENGHFLHIGADWKSLYVRDGKTGAVSERIPLPEGQWMYALADGDTAYVFTPSYYEDI</sequence>
<organism evidence="1">
    <name type="scientific">marine metagenome</name>
    <dbReference type="NCBI Taxonomy" id="408172"/>
    <lineage>
        <taxon>unclassified sequences</taxon>
        <taxon>metagenomes</taxon>
        <taxon>ecological metagenomes</taxon>
    </lineage>
</organism>
<protein>
    <submittedName>
        <fullName evidence="1">Uncharacterized protein</fullName>
    </submittedName>
</protein>
<reference evidence="1" key="1">
    <citation type="submission" date="2018-05" db="EMBL/GenBank/DDBJ databases">
        <authorList>
            <person name="Lanie J.A."/>
            <person name="Ng W.-L."/>
            <person name="Kazmierczak K.M."/>
            <person name="Andrzejewski T.M."/>
            <person name="Davidsen T.M."/>
            <person name="Wayne K.J."/>
            <person name="Tettelin H."/>
            <person name="Glass J.I."/>
            <person name="Rusch D."/>
            <person name="Podicherti R."/>
            <person name="Tsui H.-C.T."/>
            <person name="Winkler M.E."/>
        </authorList>
    </citation>
    <scope>NUCLEOTIDE SEQUENCE</scope>
</reference>
<name>A0A382K419_9ZZZZ</name>
<feature type="non-terminal residue" evidence="1">
    <location>
        <position position="93"/>
    </location>
</feature>
<proteinExistence type="predicted"/>
<gene>
    <name evidence="1" type="ORF">METZ01_LOCUS271429</name>
</gene>
<accession>A0A382K419</accession>